<gene>
    <name evidence="2" type="ORF">H4687_000518</name>
</gene>
<organism evidence="2 3">
    <name type="scientific">Streptomyces stelliscabiei</name>
    <dbReference type="NCBI Taxonomy" id="146820"/>
    <lineage>
        <taxon>Bacteria</taxon>
        <taxon>Bacillati</taxon>
        <taxon>Actinomycetota</taxon>
        <taxon>Actinomycetes</taxon>
        <taxon>Kitasatosporales</taxon>
        <taxon>Streptomycetaceae</taxon>
        <taxon>Streptomyces</taxon>
    </lineage>
</organism>
<comment type="caution">
    <text evidence="2">The sequence shown here is derived from an EMBL/GenBank/DDBJ whole genome shotgun (WGS) entry which is preliminary data.</text>
</comment>
<keyword evidence="3" id="KW-1185">Reference proteome</keyword>
<dbReference type="EMBL" id="JADBGF010000001">
    <property type="protein sequence ID" value="MBE1594389.1"/>
    <property type="molecule type" value="Genomic_DNA"/>
</dbReference>
<evidence type="ECO:0000256" key="1">
    <source>
        <dbReference type="SAM" id="MobiDB-lite"/>
    </source>
</evidence>
<dbReference type="RefSeq" id="WP_159026093.1">
    <property type="nucleotide sequence ID" value="NZ_JADBGF010000001.1"/>
</dbReference>
<protein>
    <submittedName>
        <fullName evidence="2">Uncharacterized protein</fullName>
    </submittedName>
</protein>
<feature type="region of interest" description="Disordered" evidence="1">
    <location>
        <begin position="1"/>
        <end position="28"/>
    </location>
</feature>
<name>A0A8I0P178_9ACTN</name>
<proteinExistence type="predicted"/>
<evidence type="ECO:0000313" key="3">
    <source>
        <dbReference type="Proteomes" id="UP000629287"/>
    </source>
</evidence>
<accession>A0A8I0P178</accession>
<dbReference type="GeneID" id="86825171"/>
<dbReference type="Proteomes" id="UP000629287">
    <property type="component" value="Unassembled WGS sequence"/>
</dbReference>
<reference evidence="2 3" key="1">
    <citation type="submission" date="2020-10" db="EMBL/GenBank/DDBJ databases">
        <title>Sequencing the genomes of 1000 actinobacteria strains.</title>
        <authorList>
            <person name="Klenk H.-P."/>
        </authorList>
    </citation>
    <scope>NUCLEOTIDE SEQUENCE [LARGE SCALE GENOMIC DNA]</scope>
    <source>
        <strain evidence="2 3">DSM 41803</strain>
    </source>
</reference>
<sequence length="58" mass="6185">MGSRRRRDLDVKAKAGALADDPRRPRSTKAFADGVAGVLSATWSSRTMPAALSSIAQR</sequence>
<dbReference type="AlphaFoldDB" id="A0A8I0P178"/>
<evidence type="ECO:0000313" key="2">
    <source>
        <dbReference type="EMBL" id="MBE1594389.1"/>
    </source>
</evidence>